<protein>
    <recommendedName>
        <fullName evidence="7">Protein PLASTID MOVEMENT IMPAIRED 2</fullName>
    </recommendedName>
</protein>
<dbReference type="InterPro" id="IPR008545">
    <property type="entry name" value="Web"/>
</dbReference>
<gene>
    <name evidence="5" type="ORF">VNO77_35550</name>
</gene>
<feature type="coiled-coil region" evidence="3">
    <location>
        <begin position="358"/>
        <end position="420"/>
    </location>
</feature>
<organism evidence="5 6">
    <name type="scientific">Canavalia gladiata</name>
    <name type="common">Sword bean</name>
    <name type="synonym">Dolichos gladiatus</name>
    <dbReference type="NCBI Taxonomy" id="3824"/>
    <lineage>
        <taxon>Eukaryota</taxon>
        <taxon>Viridiplantae</taxon>
        <taxon>Streptophyta</taxon>
        <taxon>Embryophyta</taxon>
        <taxon>Tracheophyta</taxon>
        <taxon>Spermatophyta</taxon>
        <taxon>Magnoliopsida</taxon>
        <taxon>eudicotyledons</taxon>
        <taxon>Gunneridae</taxon>
        <taxon>Pentapetalae</taxon>
        <taxon>rosids</taxon>
        <taxon>fabids</taxon>
        <taxon>Fabales</taxon>
        <taxon>Fabaceae</taxon>
        <taxon>Papilionoideae</taxon>
        <taxon>50 kb inversion clade</taxon>
        <taxon>NPAAA clade</taxon>
        <taxon>indigoferoid/millettioid clade</taxon>
        <taxon>Phaseoleae</taxon>
        <taxon>Canavalia</taxon>
    </lineage>
</organism>
<dbReference type="AlphaFoldDB" id="A0AAN9KGM3"/>
<evidence type="ECO:0000256" key="3">
    <source>
        <dbReference type="SAM" id="Coils"/>
    </source>
</evidence>
<evidence type="ECO:0000313" key="5">
    <source>
        <dbReference type="EMBL" id="KAK7316486.1"/>
    </source>
</evidence>
<evidence type="ECO:0000256" key="1">
    <source>
        <dbReference type="ARBA" id="ARBA00005485"/>
    </source>
</evidence>
<comment type="caution">
    <text evidence="5">The sequence shown here is derived from an EMBL/GenBank/DDBJ whole genome shotgun (WGS) entry which is preliminary data.</text>
</comment>
<reference evidence="5 6" key="1">
    <citation type="submission" date="2024-01" db="EMBL/GenBank/DDBJ databases">
        <title>The genomes of 5 underutilized Papilionoideae crops provide insights into root nodulation and disease resistanc.</title>
        <authorList>
            <person name="Jiang F."/>
        </authorList>
    </citation>
    <scope>NUCLEOTIDE SEQUENCE [LARGE SCALE GENOMIC DNA]</scope>
    <source>
        <strain evidence="5">LVBAO_FW01</strain>
        <tissue evidence="5">Leaves</tissue>
    </source>
</reference>
<evidence type="ECO:0000256" key="2">
    <source>
        <dbReference type="ARBA" id="ARBA00023054"/>
    </source>
</evidence>
<evidence type="ECO:0008006" key="7">
    <source>
        <dbReference type="Google" id="ProtNLM"/>
    </source>
</evidence>
<feature type="region of interest" description="Disordered" evidence="4">
    <location>
        <begin position="250"/>
        <end position="272"/>
    </location>
</feature>
<dbReference type="Proteomes" id="UP001367508">
    <property type="component" value="Unassembled WGS sequence"/>
</dbReference>
<feature type="compositionally biased region" description="Polar residues" evidence="4">
    <location>
        <begin position="545"/>
        <end position="564"/>
    </location>
</feature>
<feature type="region of interest" description="Disordered" evidence="4">
    <location>
        <begin position="526"/>
        <end position="572"/>
    </location>
</feature>
<evidence type="ECO:0000313" key="6">
    <source>
        <dbReference type="Proteomes" id="UP001367508"/>
    </source>
</evidence>
<dbReference type="GO" id="GO:0005829">
    <property type="term" value="C:cytosol"/>
    <property type="evidence" value="ECO:0007669"/>
    <property type="project" value="TreeGrafter"/>
</dbReference>
<feature type="compositionally biased region" description="Basic and acidic residues" evidence="4">
    <location>
        <begin position="250"/>
        <end position="270"/>
    </location>
</feature>
<keyword evidence="6" id="KW-1185">Reference proteome</keyword>
<dbReference type="Pfam" id="PF05701">
    <property type="entry name" value="WEMBL"/>
    <property type="match status" value="1"/>
</dbReference>
<accession>A0AAN9KGM3</accession>
<comment type="similarity">
    <text evidence="1">Belongs to the WEB family.</text>
</comment>
<name>A0AAN9KGM3_CANGL</name>
<dbReference type="PANTHER" id="PTHR32054">
    <property type="entry name" value="HEAVY CHAIN, PUTATIVE, EXPRESSED-RELATED-RELATED"/>
    <property type="match status" value="1"/>
</dbReference>
<feature type="coiled-coil region" evidence="3">
    <location>
        <begin position="40"/>
        <end position="74"/>
    </location>
</feature>
<dbReference type="GO" id="GO:0009903">
    <property type="term" value="P:chloroplast avoidance movement"/>
    <property type="evidence" value="ECO:0007669"/>
    <property type="project" value="TreeGrafter"/>
</dbReference>
<dbReference type="GO" id="GO:0009904">
    <property type="term" value="P:chloroplast accumulation movement"/>
    <property type="evidence" value="ECO:0007669"/>
    <property type="project" value="TreeGrafter"/>
</dbReference>
<proteinExistence type="inferred from homology"/>
<evidence type="ECO:0000256" key="4">
    <source>
        <dbReference type="SAM" id="MobiDB-lite"/>
    </source>
</evidence>
<sequence length="597" mass="67736">MGGSDHDNAKRVGLVKAAVNLFGNKVSDSSMKHSSKAKELHRARRDIGRYKESKQAAESELSNANKTVKDLFSMIGESSYKATAQMRDITSLNKFGKVSINDNNEYSQVMRELEYAKRELFQLKLDVAYVLEEKLQAEKKIVASRSNMLSLSKVAQALRKEIEEANEEHVVVELARIDALRELGDIQARGEKEPNELLFKLESTRNKLKEAIKEIDESKEVEKKLAMIMSDIDILKNELKLVRKKEKRVEKDESIEHMEGSLSEGKESKDVSVLQTTEEEIEEAKKDLALIREKGFKFMSSMDDIRNELKHVNAATVHLMNMEAKVGSKVRNVSYKLLRAKSKLEAASSAEEKAKSIVTNLSHTLDKLKSEAEAAKKEKELINEEIKARKEEIKRALFEIETSEERLQGVMQEVEAVKSSESLALEKLKSLTENAMKERILATKPSSLITISKFEYEYLTNHAAEAKAIADKKVEATEAWIEAVKASEREIVMKSKIAEAKLEVYKKEKLVSKIVSNEELEIWSRKREKNPSRELKHSMSRKSNKSQGNRTPSKGSKFQKSASPATRPVSPFIVKKKKKVIPNFTKFFRGKRNTGTL</sequence>
<feature type="compositionally biased region" description="Basic and acidic residues" evidence="4">
    <location>
        <begin position="526"/>
        <end position="537"/>
    </location>
</feature>
<keyword evidence="2 3" id="KW-0175">Coiled coil</keyword>
<dbReference type="EMBL" id="JAYMYQ010000008">
    <property type="protein sequence ID" value="KAK7316486.1"/>
    <property type="molecule type" value="Genomic_DNA"/>
</dbReference>
<dbReference type="PANTHER" id="PTHR32054:SF2">
    <property type="entry name" value="PROTEIN PLASTID MOVEMENT IMPAIRED 2"/>
    <property type="match status" value="1"/>
</dbReference>